<evidence type="ECO:0000313" key="13">
    <source>
        <dbReference type="Ensembl" id="ENSCPRP00005023886.1"/>
    </source>
</evidence>
<comment type="cofactor">
    <cofactor evidence="10">
        <name>Mg(2+)</name>
        <dbReference type="ChEBI" id="CHEBI:18420"/>
    </cofactor>
</comment>
<feature type="domain" description="YjeF C-terminal" evidence="12">
    <location>
        <begin position="346"/>
        <end position="637"/>
    </location>
</feature>
<gene>
    <name evidence="13" type="primary">NAXD</name>
</gene>
<evidence type="ECO:0000256" key="11">
    <source>
        <dbReference type="SAM" id="MobiDB-lite"/>
    </source>
</evidence>
<dbReference type="Pfam" id="PF13837">
    <property type="entry name" value="Myb_DNA-bind_4"/>
    <property type="match status" value="1"/>
</dbReference>
<dbReference type="OMA" id="QDDSGEC"/>
<dbReference type="RefSeq" id="XP_019385205.1">
    <property type="nucleotide sequence ID" value="XM_019529660.1"/>
</dbReference>
<evidence type="ECO:0000256" key="10">
    <source>
        <dbReference type="HAMAP-Rule" id="MF_03157"/>
    </source>
</evidence>
<accession>A0A7M4FGF1</accession>
<feature type="binding site" evidence="10">
    <location>
        <begin position="499"/>
        <end position="505"/>
    </location>
    <ligand>
        <name>(6S)-NADPHX</name>
        <dbReference type="ChEBI" id="CHEBI:64076"/>
    </ligand>
</feature>
<dbReference type="FunFam" id="1.10.10.60:FF:000032">
    <property type="entry name" value="Zinc finger and SCAN domain-containing 20"/>
    <property type="match status" value="1"/>
</dbReference>
<keyword evidence="4" id="KW-0521">NADP</keyword>
<dbReference type="KEGG" id="cpoo:109306316"/>
<dbReference type="Gene3D" id="3.40.1190.20">
    <property type="match status" value="1"/>
</dbReference>
<evidence type="ECO:0000256" key="6">
    <source>
        <dbReference type="ARBA" id="ARBA00023239"/>
    </source>
</evidence>
<dbReference type="InterPro" id="IPR017953">
    <property type="entry name" value="Carbohydrate_kinase_pred_CS"/>
</dbReference>
<comment type="function">
    <text evidence="9 10">Catalyzes the dehydration of the S-form of NAD(P)HX at the expense of ATP, which is converted to ADP. Together with NAD(P)HX epimerase, which catalyzes the epimerization of the S- and R-forms, the enzyme allows the repair of both epimers of NAD(P)HX, a damaged form of NAD(P)H that is a result of enzymatic or heat-dependent hydration.</text>
</comment>
<dbReference type="AlphaFoldDB" id="A0A7M4FGF1"/>
<dbReference type="OrthoDB" id="8110916at2759"/>
<dbReference type="Ensembl" id="ENSCPRT00005027882.1">
    <property type="protein sequence ID" value="ENSCPRP00005023886.1"/>
    <property type="gene ID" value="ENSCPRG00005016569.1"/>
</dbReference>
<evidence type="ECO:0000313" key="14">
    <source>
        <dbReference type="Proteomes" id="UP000594220"/>
    </source>
</evidence>
<evidence type="ECO:0000256" key="5">
    <source>
        <dbReference type="ARBA" id="ARBA00023027"/>
    </source>
</evidence>
<name>A0A7M4FGF1_CROPO</name>
<sequence length="640" mass="70552">MITNTRGFLWSDLETRALLEIWGEADVQSALDGNFRNSHVYRDVACRLAELGFERTPEQCRIRIKGLKRQYYQARDGLKKNGHARKICKYYDEMDRILSCRDGPPPPPGPPPPLPPDGLAAEPAPPLPLPLTLPLPLGLPAGGPPTPGAPRQPDGDALDEDGELESPQDNFTEDSGECSSSYAEHPVKVECPPFAIPVPPADGFKEINTQTSTPPLSQPKRSKKRHTNLTLDKMMEKFLQQSVDTEEKFYKYEEQRLKIEDKRREAEHARELQMLQMLGQMLAGISSTVSQRSQSIPASPPQRANHRSYGDNFNYNAMTATLSPPIVIERSFSLHKTHSIKDMENIFQLVRNVIPPLAGKKHKGQDGRIGIIGGCQEYTGAPYFAAITALKVGADLSHVFCTKDAATVIKSYSPELIVHPVLDSPNAVHEVEKWLPRLHSIVIGPGLGRNDVLLENAKGIIEKSKVKGIPIVIDADGLWLISQQPSLIQGYQRAILTPNYMEFSRLYEAMLRDPVDSNDHHGCVLRLSQAMGNLTVVQKGERDLISDGEKVLVCSHEGSSRRCGGQGDLLSGSLGVLAHWAFLAGPEKTNGQNPFLVAAFGACSLTRQCNNQAFQKFGRSMTASDMVSEVGTAFNKLFET</sequence>
<dbReference type="GO" id="GO:0046496">
    <property type="term" value="P:nicotinamide nucleotide metabolic process"/>
    <property type="evidence" value="ECO:0007669"/>
    <property type="project" value="UniProtKB-UniRule"/>
</dbReference>
<dbReference type="Gene3D" id="1.10.10.60">
    <property type="entry name" value="Homeodomain-like"/>
    <property type="match status" value="1"/>
</dbReference>
<dbReference type="InterPro" id="IPR044822">
    <property type="entry name" value="Myb_DNA-bind_4"/>
</dbReference>
<dbReference type="GeneID" id="109306316"/>
<dbReference type="PANTHER" id="PTHR12592:SF0">
    <property type="entry name" value="ATP-DEPENDENT (S)-NAD(P)H-HYDRATE DEHYDRATASE"/>
    <property type="match status" value="1"/>
</dbReference>
<dbReference type="CTD" id="55739"/>
<dbReference type="FunFam" id="3.40.1190.20:FF:000013">
    <property type="entry name" value="ATP-dependent (S)-NAD(P)H-hydrate dehydratase"/>
    <property type="match status" value="1"/>
</dbReference>
<evidence type="ECO:0000256" key="7">
    <source>
        <dbReference type="ARBA" id="ARBA00047472"/>
    </source>
</evidence>
<dbReference type="PROSITE" id="PS01049">
    <property type="entry name" value="YJEF_C_1"/>
    <property type="match status" value="1"/>
</dbReference>
<feature type="compositionally biased region" description="Pro residues" evidence="11">
    <location>
        <begin position="103"/>
        <end position="116"/>
    </location>
</feature>
<evidence type="ECO:0000256" key="3">
    <source>
        <dbReference type="ARBA" id="ARBA00022840"/>
    </source>
</evidence>
<feature type="binding site" evidence="10">
    <location>
        <position position="568"/>
    </location>
    <ligand>
        <name>(6S)-NADPHX</name>
        <dbReference type="ChEBI" id="CHEBI:64076"/>
    </ligand>
</feature>
<feature type="region of interest" description="Disordered" evidence="11">
    <location>
        <begin position="200"/>
        <end position="225"/>
    </location>
</feature>
<evidence type="ECO:0000256" key="2">
    <source>
        <dbReference type="ARBA" id="ARBA00022741"/>
    </source>
</evidence>
<feature type="compositionally biased region" description="Acidic residues" evidence="11">
    <location>
        <begin position="156"/>
        <end position="176"/>
    </location>
</feature>
<feature type="binding site" evidence="10">
    <location>
        <begin position="558"/>
        <end position="567"/>
    </location>
    <ligand>
        <name>ATP</name>
        <dbReference type="ChEBI" id="CHEBI:30616"/>
    </ligand>
</feature>
<evidence type="ECO:0000256" key="4">
    <source>
        <dbReference type="ARBA" id="ARBA00022857"/>
    </source>
</evidence>
<proteinExistence type="inferred from homology"/>
<comment type="catalytic activity">
    <reaction evidence="7 10">
        <text>(6S)-NADPHX + ATP = ADP + phosphate + NADPH + H(+)</text>
        <dbReference type="Rhea" id="RHEA:32231"/>
        <dbReference type="ChEBI" id="CHEBI:15378"/>
        <dbReference type="ChEBI" id="CHEBI:30616"/>
        <dbReference type="ChEBI" id="CHEBI:43474"/>
        <dbReference type="ChEBI" id="CHEBI:57783"/>
        <dbReference type="ChEBI" id="CHEBI:64076"/>
        <dbReference type="ChEBI" id="CHEBI:456216"/>
        <dbReference type="EC" id="4.2.1.93"/>
    </reaction>
</comment>
<dbReference type="GO" id="GO:0005524">
    <property type="term" value="F:ATP binding"/>
    <property type="evidence" value="ECO:0007669"/>
    <property type="project" value="UniProtKB-KW"/>
</dbReference>
<reference evidence="13" key="2">
    <citation type="submission" date="2025-09" db="UniProtKB">
        <authorList>
            <consortium name="Ensembl"/>
        </authorList>
    </citation>
    <scope>IDENTIFICATION</scope>
</reference>
<keyword evidence="3 10" id="KW-0067">ATP-binding</keyword>
<dbReference type="HAMAP" id="MF_01965">
    <property type="entry name" value="NADHX_dehydratase"/>
    <property type="match status" value="1"/>
</dbReference>
<organism evidence="13 14">
    <name type="scientific">Crocodylus porosus</name>
    <name type="common">Saltwater crocodile</name>
    <name type="synonym">Estuarine crocodile</name>
    <dbReference type="NCBI Taxonomy" id="8502"/>
    <lineage>
        <taxon>Eukaryota</taxon>
        <taxon>Metazoa</taxon>
        <taxon>Chordata</taxon>
        <taxon>Craniata</taxon>
        <taxon>Vertebrata</taxon>
        <taxon>Euteleostomi</taxon>
        <taxon>Archelosauria</taxon>
        <taxon>Archosauria</taxon>
        <taxon>Crocodylia</taxon>
        <taxon>Longirostres</taxon>
        <taxon>Crocodylidae</taxon>
        <taxon>Crocodylus</taxon>
    </lineage>
</organism>
<comment type="catalytic activity">
    <reaction evidence="8 10">
        <text>(6S)-NADHX + ATP = ADP + phosphate + NADH + H(+)</text>
        <dbReference type="Rhea" id="RHEA:19017"/>
        <dbReference type="ChEBI" id="CHEBI:15378"/>
        <dbReference type="ChEBI" id="CHEBI:30616"/>
        <dbReference type="ChEBI" id="CHEBI:43474"/>
        <dbReference type="ChEBI" id="CHEBI:57945"/>
        <dbReference type="ChEBI" id="CHEBI:64074"/>
        <dbReference type="ChEBI" id="CHEBI:456216"/>
        <dbReference type="EC" id="4.2.1.93"/>
    </reaction>
</comment>
<evidence type="ECO:0000256" key="9">
    <source>
        <dbReference type="ARBA" id="ARBA00057267"/>
    </source>
</evidence>
<dbReference type="GO" id="GO:0110051">
    <property type="term" value="P:metabolite repair"/>
    <property type="evidence" value="ECO:0007669"/>
    <property type="project" value="TreeGrafter"/>
</dbReference>
<keyword evidence="5 10" id="KW-0520">NAD</keyword>
<evidence type="ECO:0000256" key="8">
    <source>
        <dbReference type="ARBA" id="ARBA00048847"/>
    </source>
</evidence>
<dbReference type="CDD" id="cd01171">
    <property type="entry name" value="YXKO-related"/>
    <property type="match status" value="1"/>
</dbReference>
<dbReference type="Pfam" id="PF01256">
    <property type="entry name" value="Carb_kinase"/>
    <property type="match status" value="1"/>
</dbReference>
<evidence type="ECO:0000256" key="1">
    <source>
        <dbReference type="ARBA" id="ARBA00022553"/>
    </source>
</evidence>
<dbReference type="GO" id="GO:0047453">
    <property type="term" value="F:ATP-dependent NAD(P)H-hydrate dehydratase activity"/>
    <property type="evidence" value="ECO:0007669"/>
    <property type="project" value="UniProtKB-UniRule"/>
</dbReference>
<dbReference type="Proteomes" id="UP000594220">
    <property type="component" value="Unplaced"/>
</dbReference>
<feature type="compositionally biased region" description="Pro residues" evidence="11">
    <location>
        <begin position="123"/>
        <end position="133"/>
    </location>
</feature>
<feature type="binding site" evidence="10">
    <location>
        <position position="446"/>
    </location>
    <ligand>
        <name>(6S)-NADPHX</name>
        <dbReference type="ChEBI" id="CHEBI:64076"/>
    </ligand>
</feature>
<dbReference type="PROSITE" id="PS51383">
    <property type="entry name" value="YJEF_C_3"/>
    <property type="match status" value="1"/>
</dbReference>
<feature type="binding site" evidence="10">
    <location>
        <begin position="539"/>
        <end position="543"/>
    </location>
    <ligand>
        <name>ATP</name>
        <dbReference type="ChEBI" id="CHEBI:30616"/>
    </ligand>
</feature>
<dbReference type="InterPro" id="IPR000631">
    <property type="entry name" value="CARKD"/>
</dbReference>
<dbReference type="NCBIfam" id="TIGR00196">
    <property type="entry name" value="yjeF_cterm"/>
    <property type="match status" value="1"/>
</dbReference>
<keyword evidence="6 10" id="KW-0456">Lyase</keyword>
<dbReference type="EC" id="4.2.1.93" evidence="10"/>
<comment type="similarity">
    <text evidence="10">Belongs to the NnrD/CARKD family.</text>
</comment>
<protein>
    <recommendedName>
        <fullName evidence="10">ATP-dependent (S)-NAD(P)H-hydrate dehydratase</fullName>
        <ecNumber evidence="10">4.2.1.93</ecNumber>
    </recommendedName>
    <alternativeName>
        <fullName evidence="10">ATP-dependent NAD(P)HX dehydratase</fullName>
    </alternativeName>
</protein>
<keyword evidence="2 10" id="KW-0547">Nucleotide-binding</keyword>
<reference evidence="13" key="1">
    <citation type="submission" date="2025-08" db="UniProtKB">
        <authorList>
            <consortium name="Ensembl"/>
        </authorList>
    </citation>
    <scope>IDENTIFICATION</scope>
</reference>
<dbReference type="PANTHER" id="PTHR12592">
    <property type="entry name" value="ATP-DEPENDENT (S)-NAD(P)H-HYDRATE DEHYDRATASE FAMILY MEMBER"/>
    <property type="match status" value="1"/>
</dbReference>
<keyword evidence="1 10" id="KW-0597">Phosphoprotein</keyword>
<dbReference type="InterPro" id="IPR029056">
    <property type="entry name" value="Ribokinase-like"/>
</dbReference>
<keyword evidence="14" id="KW-1185">Reference proteome</keyword>
<dbReference type="GeneTree" id="ENSGT00390000000917"/>
<dbReference type="SUPFAM" id="SSF53613">
    <property type="entry name" value="Ribokinase-like"/>
    <property type="match status" value="1"/>
</dbReference>
<evidence type="ECO:0000259" key="12">
    <source>
        <dbReference type="PROSITE" id="PS51383"/>
    </source>
</evidence>
<feature type="region of interest" description="Disordered" evidence="11">
    <location>
        <begin position="99"/>
        <end position="183"/>
    </location>
</feature>